<reference evidence="1 2" key="1">
    <citation type="submission" date="2021-07" db="EMBL/GenBank/DDBJ databases">
        <title>The Aristolochia fimbriata genome: insights into angiosperm evolution, floral development and chemical biosynthesis.</title>
        <authorList>
            <person name="Jiao Y."/>
        </authorList>
    </citation>
    <scope>NUCLEOTIDE SEQUENCE [LARGE SCALE GENOMIC DNA]</scope>
    <source>
        <strain evidence="1">IBCAS-2021</strain>
        <tissue evidence="1">Leaf</tissue>
    </source>
</reference>
<evidence type="ECO:0000313" key="1">
    <source>
        <dbReference type="EMBL" id="KAG9449146.1"/>
    </source>
</evidence>
<dbReference type="EMBL" id="JAINDJ010000004">
    <property type="protein sequence ID" value="KAG9449146.1"/>
    <property type="molecule type" value="Genomic_DNA"/>
</dbReference>
<organism evidence="1 2">
    <name type="scientific">Aristolochia fimbriata</name>
    <name type="common">White veined hardy Dutchman's pipe vine</name>
    <dbReference type="NCBI Taxonomy" id="158543"/>
    <lineage>
        <taxon>Eukaryota</taxon>
        <taxon>Viridiplantae</taxon>
        <taxon>Streptophyta</taxon>
        <taxon>Embryophyta</taxon>
        <taxon>Tracheophyta</taxon>
        <taxon>Spermatophyta</taxon>
        <taxon>Magnoliopsida</taxon>
        <taxon>Magnoliidae</taxon>
        <taxon>Piperales</taxon>
        <taxon>Aristolochiaceae</taxon>
        <taxon>Aristolochia</taxon>
    </lineage>
</organism>
<comment type="caution">
    <text evidence="1">The sequence shown here is derived from an EMBL/GenBank/DDBJ whole genome shotgun (WGS) entry which is preliminary data.</text>
</comment>
<evidence type="ECO:0000313" key="2">
    <source>
        <dbReference type="Proteomes" id="UP000825729"/>
    </source>
</evidence>
<dbReference type="Proteomes" id="UP000825729">
    <property type="component" value="Unassembled WGS sequence"/>
</dbReference>
<keyword evidence="2" id="KW-1185">Reference proteome</keyword>
<gene>
    <name evidence="1" type="ORF">H6P81_009111</name>
</gene>
<sequence>MEWVRPLKSGLVVVALVRSTTRVVGFGRRLKGGIRITKSKTFQIIQRGKVKQIRGGAYIVARDNAVAVPPSVYSTKENMTPDLFNVFRYLNSGQGHPQGGNIRRRHGINVCADCRVAIEKARGVVRRVPPAVGYFVEVLAGSIRTARFARHLHHQLCDAILLKVGGRTTPKPPAYSIHWRQTAMEPTRRISVFLPSFFPFFSSSS</sequence>
<proteinExistence type="predicted"/>
<dbReference type="AlphaFoldDB" id="A0AAV7EN45"/>
<name>A0AAV7EN45_ARIFI</name>
<protein>
    <submittedName>
        <fullName evidence="1">Uncharacterized protein</fullName>
    </submittedName>
</protein>
<accession>A0AAV7EN45</accession>